<protein>
    <submittedName>
        <fullName evidence="4">GNAT family N-acetyltransferase</fullName>
    </submittedName>
</protein>
<dbReference type="EMBL" id="JAJAGO010000014">
    <property type="protein sequence ID" value="MCT2593429.1"/>
    <property type="molecule type" value="Genomic_DNA"/>
</dbReference>
<sequence length="179" mass="19774">MRIREMTEADVGAVAAVRVRGWQHAYAGLMPQEYLDSLSSEGDAGERRRAFTRTREVISNFVAEDTAGRITGWAALGPYREGDLPPAGRPFTSDGEVYALYVHPESIGTGTGRALMDVCLRQAEARSFPRVLLWVVKGNARARRFYERAGFHPDGAEESYDVQGVPVPEVRYAKRLAAA</sequence>
<evidence type="ECO:0000256" key="2">
    <source>
        <dbReference type="ARBA" id="ARBA00023315"/>
    </source>
</evidence>
<comment type="caution">
    <text evidence="4">The sequence shown here is derived from an EMBL/GenBank/DDBJ whole genome shotgun (WGS) entry which is preliminary data.</text>
</comment>
<keyword evidence="2" id="KW-0012">Acyltransferase</keyword>
<dbReference type="RefSeq" id="WP_260220811.1">
    <property type="nucleotide sequence ID" value="NZ_JAJAGO010000014.1"/>
</dbReference>
<reference evidence="4 5" key="1">
    <citation type="submission" date="2021-10" db="EMBL/GenBank/DDBJ databases">
        <title>Streptomyces gossypii sp. nov., isolated from soil collected from cotton field.</title>
        <authorList>
            <person name="Ge X."/>
            <person name="Chen X."/>
            <person name="Liu W."/>
        </authorList>
    </citation>
    <scope>NUCLEOTIDE SEQUENCE [LARGE SCALE GENOMIC DNA]</scope>
    <source>
        <strain evidence="4 5">N2-109</strain>
    </source>
</reference>
<evidence type="ECO:0000313" key="4">
    <source>
        <dbReference type="EMBL" id="MCT2593429.1"/>
    </source>
</evidence>
<dbReference type="InterPro" id="IPR050832">
    <property type="entry name" value="Bact_Acetyltransf"/>
</dbReference>
<dbReference type="InterPro" id="IPR000182">
    <property type="entry name" value="GNAT_dom"/>
</dbReference>
<evidence type="ECO:0000313" key="5">
    <source>
        <dbReference type="Proteomes" id="UP001156389"/>
    </source>
</evidence>
<evidence type="ECO:0000256" key="1">
    <source>
        <dbReference type="ARBA" id="ARBA00022679"/>
    </source>
</evidence>
<dbReference type="Gene3D" id="3.40.630.30">
    <property type="match status" value="1"/>
</dbReference>
<dbReference type="PANTHER" id="PTHR43877">
    <property type="entry name" value="AMINOALKYLPHOSPHONATE N-ACETYLTRANSFERASE-RELATED-RELATED"/>
    <property type="match status" value="1"/>
</dbReference>
<dbReference type="Proteomes" id="UP001156389">
    <property type="component" value="Unassembled WGS sequence"/>
</dbReference>
<dbReference type="InterPro" id="IPR016181">
    <property type="entry name" value="Acyl_CoA_acyltransferase"/>
</dbReference>
<proteinExistence type="predicted"/>
<accession>A0ABT2JZU1</accession>
<name>A0ABT2JZU1_9ACTN</name>
<keyword evidence="5" id="KW-1185">Reference proteome</keyword>
<feature type="domain" description="N-acetyltransferase" evidence="3">
    <location>
        <begin position="1"/>
        <end position="177"/>
    </location>
</feature>
<evidence type="ECO:0000259" key="3">
    <source>
        <dbReference type="PROSITE" id="PS51186"/>
    </source>
</evidence>
<dbReference type="SUPFAM" id="SSF55729">
    <property type="entry name" value="Acyl-CoA N-acyltransferases (Nat)"/>
    <property type="match status" value="1"/>
</dbReference>
<dbReference type="Pfam" id="PF00583">
    <property type="entry name" value="Acetyltransf_1"/>
    <property type="match status" value="1"/>
</dbReference>
<keyword evidence="1" id="KW-0808">Transferase</keyword>
<dbReference type="PROSITE" id="PS51186">
    <property type="entry name" value="GNAT"/>
    <property type="match status" value="1"/>
</dbReference>
<dbReference type="CDD" id="cd04301">
    <property type="entry name" value="NAT_SF"/>
    <property type="match status" value="1"/>
</dbReference>
<organism evidence="4 5">
    <name type="scientific">Streptomyces gossypii</name>
    <dbReference type="NCBI Taxonomy" id="2883101"/>
    <lineage>
        <taxon>Bacteria</taxon>
        <taxon>Bacillati</taxon>
        <taxon>Actinomycetota</taxon>
        <taxon>Actinomycetes</taxon>
        <taxon>Kitasatosporales</taxon>
        <taxon>Streptomycetaceae</taxon>
        <taxon>Streptomyces</taxon>
    </lineage>
</organism>
<gene>
    <name evidence="4" type="ORF">LHJ74_26575</name>
</gene>